<sequence>MNNYMLQHYLQEYQNIEVYSVGEKLVGLPSKKPQIVTSLKNPNSTNCSLNRIAFSSAASVAPNAPLNQNQKEALIPLSYGKSSCLGPSTYPSPSEMSVLYRGGIYSGFLAFPLPSFETMNAQMQDALSPPQVKATFRLGSESYSVEACKGILSEQLISMKEQSMTILKDYITKHNVPNEVPDEPEEFSSEDDGEIPEQPPVKSKKRK</sequence>
<evidence type="ECO:0000313" key="2">
    <source>
        <dbReference type="EMBL" id="WMV11744.1"/>
    </source>
</evidence>
<evidence type="ECO:0000256" key="1">
    <source>
        <dbReference type="SAM" id="MobiDB-lite"/>
    </source>
</evidence>
<keyword evidence="3" id="KW-1185">Reference proteome</keyword>
<name>A0AAF0PV93_SOLVR</name>
<organism evidence="2 3">
    <name type="scientific">Solanum verrucosum</name>
    <dbReference type="NCBI Taxonomy" id="315347"/>
    <lineage>
        <taxon>Eukaryota</taxon>
        <taxon>Viridiplantae</taxon>
        <taxon>Streptophyta</taxon>
        <taxon>Embryophyta</taxon>
        <taxon>Tracheophyta</taxon>
        <taxon>Spermatophyta</taxon>
        <taxon>Magnoliopsida</taxon>
        <taxon>eudicotyledons</taxon>
        <taxon>Gunneridae</taxon>
        <taxon>Pentapetalae</taxon>
        <taxon>asterids</taxon>
        <taxon>lamiids</taxon>
        <taxon>Solanales</taxon>
        <taxon>Solanaceae</taxon>
        <taxon>Solanoideae</taxon>
        <taxon>Solaneae</taxon>
        <taxon>Solanum</taxon>
    </lineage>
</organism>
<reference evidence="2" key="1">
    <citation type="submission" date="2023-08" db="EMBL/GenBank/DDBJ databases">
        <title>A de novo genome assembly of Solanum verrucosum Schlechtendal, a Mexican diploid species geographically isolated from the other diploid A-genome species in potato relatives.</title>
        <authorList>
            <person name="Hosaka K."/>
        </authorList>
    </citation>
    <scope>NUCLEOTIDE SEQUENCE</scope>
    <source>
        <tissue evidence="2">Young leaves</tissue>
    </source>
</reference>
<evidence type="ECO:0000313" key="3">
    <source>
        <dbReference type="Proteomes" id="UP001234989"/>
    </source>
</evidence>
<dbReference type="Proteomes" id="UP001234989">
    <property type="component" value="Chromosome 1"/>
</dbReference>
<dbReference type="PANTHER" id="PTHR37194:SF2">
    <property type="entry name" value="T2E6.7-RELATED"/>
    <property type="match status" value="1"/>
</dbReference>
<dbReference type="AlphaFoldDB" id="A0AAF0PV93"/>
<protein>
    <submittedName>
        <fullName evidence="2">Uncharacterized protein</fullName>
    </submittedName>
</protein>
<accession>A0AAF0PV93</accession>
<feature type="region of interest" description="Disordered" evidence="1">
    <location>
        <begin position="174"/>
        <end position="207"/>
    </location>
</feature>
<gene>
    <name evidence="2" type="ORF">MTR67_005129</name>
</gene>
<proteinExistence type="predicted"/>
<dbReference type="EMBL" id="CP133612">
    <property type="protein sequence ID" value="WMV11744.1"/>
    <property type="molecule type" value="Genomic_DNA"/>
</dbReference>
<feature type="compositionally biased region" description="Acidic residues" evidence="1">
    <location>
        <begin position="180"/>
        <end position="195"/>
    </location>
</feature>
<dbReference type="PANTHER" id="PTHR37194">
    <property type="entry name" value="T2E6.7-RELATED"/>
    <property type="match status" value="1"/>
</dbReference>